<dbReference type="AlphaFoldDB" id="A0A1R4HI20"/>
<accession>A0A1R4HI20</accession>
<name>A0A1R4HI20_9GAMM</name>
<dbReference type="InterPro" id="IPR045651">
    <property type="entry name" value="DUF6398"/>
</dbReference>
<proteinExistence type="predicted"/>
<gene>
    <name evidence="2" type="ORF">CRENPOLYSF2_780001</name>
</gene>
<organism evidence="2 3">
    <name type="scientific">Crenothrix polyspora</name>
    <dbReference type="NCBI Taxonomy" id="360316"/>
    <lineage>
        <taxon>Bacteria</taxon>
        <taxon>Pseudomonadati</taxon>
        <taxon>Pseudomonadota</taxon>
        <taxon>Gammaproteobacteria</taxon>
        <taxon>Methylococcales</taxon>
        <taxon>Crenotrichaceae</taxon>
        <taxon>Crenothrix</taxon>
    </lineage>
</organism>
<dbReference type="Proteomes" id="UP000195442">
    <property type="component" value="Unassembled WGS sequence"/>
</dbReference>
<feature type="domain" description="DUF6398" evidence="1">
    <location>
        <begin position="18"/>
        <end position="122"/>
    </location>
</feature>
<keyword evidence="3" id="KW-1185">Reference proteome</keyword>
<dbReference type="Pfam" id="PF19935">
    <property type="entry name" value="DUF6398"/>
    <property type="match status" value="1"/>
</dbReference>
<evidence type="ECO:0000313" key="2">
    <source>
        <dbReference type="EMBL" id="SJM95882.1"/>
    </source>
</evidence>
<reference evidence="3" key="1">
    <citation type="submission" date="2017-02" db="EMBL/GenBank/DDBJ databases">
        <authorList>
            <person name="Daims H."/>
        </authorList>
    </citation>
    <scope>NUCLEOTIDE SEQUENCE [LARGE SCALE GENOMIC DNA]</scope>
</reference>
<evidence type="ECO:0000259" key="1">
    <source>
        <dbReference type="Pfam" id="PF19935"/>
    </source>
</evidence>
<dbReference type="OrthoDB" id="6399948at2"/>
<dbReference type="RefSeq" id="WP_087148428.1">
    <property type="nucleotide sequence ID" value="NZ_FUKJ01000444.1"/>
</dbReference>
<protein>
    <recommendedName>
        <fullName evidence="1">DUF6398 domain-containing protein</fullName>
    </recommendedName>
</protein>
<dbReference type="EMBL" id="FUKJ01000444">
    <property type="protein sequence ID" value="SJM95882.1"/>
    <property type="molecule type" value="Genomic_DNA"/>
</dbReference>
<sequence>MTKSTRVPEQMQDKFDSITKETDAFCEQYLNDEYKGVIRLAIAALCRKRPSPLLKGKENSWAAGGVHAIGMVNFLFDKSQTPHCKAPDIYTYFGIGSSTGQGKSKEVRDLLKMGQLSPEWTLPSRMAENPLIWMIQVNGMIVDVRHMPLEVQEIAYAKGYIPYVPGNKKM</sequence>
<evidence type="ECO:0000313" key="3">
    <source>
        <dbReference type="Proteomes" id="UP000195442"/>
    </source>
</evidence>